<dbReference type="Pfam" id="PF01494">
    <property type="entry name" value="FAD_binding_3"/>
    <property type="match status" value="1"/>
</dbReference>
<feature type="domain" description="FAD-binding" evidence="1">
    <location>
        <begin position="5"/>
        <end position="339"/>
    </location>
</feature>
<dbReference type="InterPro" id="IPR036188">
    <property type="entry name" value="FAD/NAD-bd_sf"/>
</dbReference>
<dbReference type="SUPFAM" id="SSF51905">
    <property type="entry name" value="FAD/NAD(P)-binding domain"/>
    <property type="match status" value="1"/>
</dbReference>
<dbReference type="PRINTS" id="PR00420">
    <property type="entry name" value="RNGMNOXGNASE"/>
</dbReference>
<dbReference type="Gene3D" id="3.50.50.60">
    <property type="entry name" value="FAD/NAD(P)-binding domain"/>
    <property type="match status" value="1"/>
</dbReference>
<dbReference type="InterPro" id="IPR002938">
    <property type="entry name" value="FAD-bd"/>
</dbReference>
<name>A0A544W4F2_9MYCO</name>
<dbReference type="EMBL" id="VIFX01000008">
    <property type="protein sequence ID" value="TQR87113.1"/>
    <property type="molecule type" value="Genomic_DNA"/>
</dbReference>
<dbReference type="Gene3D" id="3.30.9.10">
    <property type="entry name" value="D-Amino Acid Oxidase, subunit A, domain 2"/>
    <property type="match status" value="1"/>
</dbReference>
<sequence>MTGRTVLISGAGIAGPVLAYWLKRHGLSPTLVERAPQLRDSGQNVDVRGIGREVLRRMDLEDRVRASGTGEVGLRFLDDRGRSIGEFPVGDSATGDGPTAELEILRSELSRLLVDEAHDVEYLFGERIVSVAQDQSGVDVTFAGAGTRRFDLLIVAEGIRSTTRNTVFGAEPDYRDLGFYTAYCTIPRTDDDDLWWRWYTTTGGRSVQLRPDNVGSTRASLNFPGPPTGLDYQDRENQVRRLQEVFADVGAAAPRILDALADDPSSLYLDRIAQVRLPSWSRGRVAVVGDAAYCATPVSGMGTSLALAGAYLLAGAVGTNADHVEAFASYEREMRPFVDEAQKLPPGVPRIANPTSRVGVSVFRTAVRVAASAPVRALTSRLGPSSADAAPTLPEYQTS</sequence>
<evidence type="ECO:0000259" key="1">
    <source>
        <dbReference type="Pfam" id="PF01494"/>
    </source>
</evidence>
<dbReference type="Proteomes" id="UP000315759">
    <property type="component" value="Unassembled WGS sequence"/>
</dbReference>
<gene>
    <name evidence="2" type="ORF">D8S82_08670</name>
</gene>
<evidence type="ECO:0000313" key="3">
    <source>
        <dbReference type="Proteomes" id="UP000315759"/>
    </source>
</evidence>
<dbReference type="AlphaFoldDB" id="A0A544W4F2"/>
<keyword evidence="2" id="KW-0560">Oxidoreductase</keyword>
<comment type="caution">
    <text evidence="2">The sequence shown here is derived from an EMBL/GenBank/DDBJ whole genome shotgun (WGS) entry which is preliminary data.</text>
</comment>
<dbReference type="InterPro" id="IPR051704">
    <property type="entry name" value="FAD_aromatic-hydroxylase"/>
</dbReference>
<keyword evidence="2" id="KW-0503">Monooxygenase</keyword>
<organism evidence="2 3">
    <name type="scientific">Mycolicibacterium hodleri</name>
    <dbReference type="NCBI Taxonomy" id="49897"/>
    <lineage>
        <taxon>Bacteria</taxon>
        <taxon>Bacillati</taxon>
        <taxon>Actinomycetota</taxon>
        <taxon>Actinomycetes</taxon>
        <taxon>Mycobacteriales</taxon>
        <taxon>Mycobacteriaceae</taxon>
        <taxon>Mycolicibacterium</taxon>
    </lineage>
</organism>
<dbReference type="GO" id="GO:0004497">
    <property type="term" value="F:monooxygenase activity"/>
    <property type="evidence" value="ECO:0007669"/>
    <property type="project" value="UniProtKB-KW"/>
</dbReference>
<dbReference type="PANTHER" id="PTHR46865">
    <property type="entry name" value="OXIDOREDUCTASE-RELATED"/>
    <property type="match status" value="1"/>
</dbReference>
<evidence type="ECO:0000313" key="2">
    <source>
        <dbReference type="EMBL" id="TQR87113.1"/>
    </source>
</evidence>
<reference evidence="2 3" key="1">
    <citation type="submission" date="2018-10" db="EMBL/GenBank/DDBJ databases">
        <title>Draft genome of Mycobacterium hodleri strain B.</title>
        <authorList>
            <person name="Amande T.J."/>
            <person name="Mcgenity T.J."/>
        </authorList>
    </citation>
    <scope>NUCLEOTIDE SEQUENCE [LARGE SCALE GENOMIC DNA]</scope>
    <source>
        <strain evidence="2 3">B</strain>
    </source>
</reference>
<proteinExistence type="predicted"/>
<protein>
    <submittedName>
        <fullName evidence="2">FAD-binding monooxygenase</fullName>
    </submittedName>
</protein>
<dbReference type="PANTHER" id="PTHR46865:SF2">
    <property type="entry name" value="MONOOXYGENASE"/>
    <property type="match status" value="1"/>
</dbReference>
<keyword evidence="3" id="KW-1185">Reference proteome</keyword>
<accession>A0A544W4F2</accession>
<dbReference type="GO" id="GO:0071949">
    <property type="term" value="F:FAD binding"/>
    <property type="evidence" value="ECO:0007669"/>
    <property type="project" value="InterPro"/>
</dbReference>